<evidence type="ECO:0000259" key="1">
    <source>
        <dbReference type="SMART" id="SM00491"/>
    </source>
</evidence>
<dbReference type="InterPro" id="IPR006555">
    <property type="entry name" value="ATP-dep_Helicase_C"/>
</dbReference>
<organism evidence="2 3">
    <name type="scientific">Macrostomum lignano</name>
    <dbReference type="NCBI Taxonomy" id="282301"/>
    <lineage>
        <taxon>Eukaryota</taxon>
        <taxon>Metazoa</taxon>
        <taxon>Spiralia</taxon>
        <taxon>Lophotrochozoa</taxon>
        <taxon>Platyhelminthes</taxon>
        <taxon>Rhabditophora</taxon>
        <taxon>Macrostomorpha</taxon>
        <taxon>Macrostomida</taxon>
        <taxon>Macrostomidae</taxon>
        <taxon>Macrostomum</taxon>
    </lineage>
</organism>
<dbReference type="GO" id="GO:0003678">
    <property type="term" value="F:DNA helicase activity"/>
    <property type="evidence" value="ECO:0007669"/>
    <property type="project" value="TreeGrafter"/>
</dbReference>
<dbReference type="PANTHER" id="PTHR11472">
    <property type="entry name" value="DNA REPAIR DEAD HELICASE RAD3/XP-D SUBFAMILY MEMBER"/>
    <property type="match status" value="1"/>
</dbReference>
<dbReference type="SMART" id="SM00491">
    <property type="entry name" value="HELICc2"/>
    <property type="match status" value="1"/>
</dbReference>
<evidence type="ECO:0000313" key="2">
    <source>
        <dbReference type="Proteomes" id="UP000095280"/>
    </source>
</evidence>
<name>A0A1I8FI07_9PLAT</name>
<dbReference type="AlphaFoldDB" id="A0A1I8FI07"/>
<feature type="domain" description="ATP-dependent helicase C-terminal" evidence="1">
    <location>
        <begin position="217"/>
        <end position="334"/>
    </location>
</feature>
<dbReference type="Pfam" id="PF13307">
    <property type="entry name" value="Helicase_C_2"/>
    <property type="match status" value="1"/>
</dbReference>
<dbReference type="Gene3D" id="3.40.50.300">
    <property type="entry name" value="P-loop containing nucleotide triphosphate hydrolases"/>
    <property type="match status" value="1"/>
</dbReference>
<evidence type="ECO:0000313" key="3">
    <source>
        <dbReference type="WBParaSite" id="maker-unitig_35625-snap-gene-0.2-mRNA-1"/>
    </source>
</evidence>
<proteinExistence type="predicted"/>
<dbReference type="WBParaSite" id="maker-unitig_35625-snap-gene-0.2-mRNA-1">
    <property type="protein sequence ID" value="maker-unitig_35625-snap-gene-0.2-mRNA-1"/>
    <property type="gene ID" value="maker-unitig_35625-snap-gene-0.2"/>
</dbReference>
<dbReference type="GO" id="GO:0006366">
    <property type="term" value="P:transcription by RNA polymerase II"/>
    <property type="evidence" value="ECO:0007669"/>
    <property type="project" value="TreeGrafter"/>
</dbReference>
<dbReference type="InterPro" id="IPR045028">
    <property type="entry name" value="DinG/Rad3-like"/>
</dbReference>
<sequence length="345" mass="38639">PKPPPPPIPARRCYGEAGHSNTFAQPKAFPSLPCAVPRIALETSTSELSNVVSESRGRISARLLRTGVPGSEAASVLSRAPAQPPGHAGVEPLFDDRAPTVINPIMQPDLHGRQHRCQACVCPLPNCIDHLRHSVTVGNVSAYIGLPATSRRVDEASPVTITSRYESREDPAVMRNYGSLLLEMARVVPDGLVCFFPSYLYWRPRDHIRGLVRAEDYRDQVQKYKLVTLKRLASPLYNYQRACENGRGAILLSVARAKCREVSTSIIIIGPLRKLCLAFPTRRLDYLREHFHIRENDFLTFDAMRHAAPVRWGGALRGKTDYGIMLFADKRFARADKRTKLPRWI</sequence>
<dbReference type="PANTHER" id="PTHR11472:SF1">
    <property type="entry name" value="GENERAL TRANSCRIPTION AND DNA REPAIR FACTOR IIH HELICASE SUBUNIT XPD"/>
    <property type="match status" value="1"/>
</dbReference>
<dbReference type="Proteomes" id="UP000095280">
    <property type="component" value="Unplaced"/>
</dbReference>
<dbReference type="GO" id="GO:0045951">
    <property type="term" value="P:positive regulation of mitotic recombination"/>
    <property type="evidence" value="ECO:0007669"/>
    <property type="project" value="TreeGrafter"/>
</dbReference>
<dbReference type="GO" id="GO:0016818">
    <property type="term" value="F:hydrolase activity, acting on acid anhydrides, in phosphorus-containing anhydrides"/>
    <property type="evidence" value="ECO:0007669"/>
    <property type="project" value="InterPro"/>
</dbReference>
<dbReference type="GO" id="GO:0005634">
    <property type="term" value="C:nucleus"/>
    <property type="evidence" value="ECO:0007669"/>
    <property type="project" value="TreeGrafter"/>
</dbReference>
<keyword evidence="2" id="KW-1185">Reference proteome</keyword>
<dbReference type="InterPro" id="IPR027417">
    <property type="entry name" value="P-loop_NTPase"/>
</dbReference>
<dbReference type="GO" id="GO:0005524">
    <property type="term" value="F:ATP binding"/>
    <property type="evidence" value="ECO:0007669"/>
    <property type="project" value="InterPro"/>
</dbReference>
<accession>A0A1I8FI07</accession>
<reference evidence="3" key="1">
    <citation type="submission" date="2016-11" db="UniProtKB">
        <authorList>
            <consortium name="WormBaseParasite"/>
        </authorList>
    </citation>
    <scope>IDENTIFICATION</scope>
</reference>
<dbReference type="GO" id="GO:0003684">
    <property type="term" value="F:damaged DNA binding"/>
    <property type="evidence" value="ECO:0007669"/>
    <property type="project" value="TreeGrafter"/>
</dbReference>
<protein>
    <submittedName>
        <fullName evidence="3">HELICc2 domain-containing protein</fullName>
    </submittedName>
</protein>